<dbReference type="NCBIfam" id="TIGR02593">
    <property type="entry name" value="CRISPR_cas5"/>
    <property type="match status" value="1"/>
</dbReference>
<dbReference type="InterPro" id="IPR010147">
    <property type="entry name" value="CRISPR-assoc_prot_CasD"/>
</dbReference>
<organism evidence="3 4">
    <name type="scientific">Streptomyces zhihengii</name>
    <dbReference type="NCBI Taxonomy" id="1818004"/>
    <lineage>
        <taxon>Bacteria</taxon>
        <taxon>Bacillati</taxon>
        <taxon>Actinomycetota</taxon>
        <taxon>Actinomycetes</taxon>
        <taxon>Kitasatosporales</taxon>
        <taxon>Streptomycetaceae</taxon>
        <taxon>Streptomyces</taxon>
    </lineage>
</organism>
<geneLocation type="plasmid" evidence="3">
    <name>unnamed1</name>
</geneLocation>
<keyword evidence="1" id="KW-0051">Antiviral defense</keyword>
<gene>
    <name evidence="3" type="primary">cas5e</name>
    <name evidence="3" type="ORF">JE024_39895</name>
</gene>
<dbReference type="Pfam" id="PF09704">
    <property type="entry name" value="Cas_Cas5d"/>
    <property type="match status" value="1"/>
</dbReference>
<dbReference type="Gene3D" id="3.30.70.2660">
    <property type="match status" value="1"/>
</dbReference>
<sequence length="288" mass="31701">MSGFLLRLAGPLQSWGERSAFAPVRDTAPFPTRSALIGMFAAAEGIGRHDGGLDRYQDLHLTVRVDRPGVRLIDYHTAGGGFPKERTPATSAGSNKGAAVITRRHYLSDAVFVVAVTTPDPILEPLTTALCRPHWAPYLGRRSCVPDEPFLLRRHVDNPEEELRTRVPLSRPAPRDQHGRTKEHATIQVEFLREQQTSTHPAPHRDHAREPLTTNTPGSTGPGSPGGAHNIADIIQVNDVPISFAPHQRAHTSRHIHRTLEPLPSHLAGPQHTLIQRLIDYAHLEDSA</sequence>
<accession>A0ABS2V559</accession>
<feature type="compositionally biased region" description="Basic and acidic residues" evidence="2">
    <location>
        <begin position="173"/>
        <end position="185"/>
    </location>
</feature>
<evidence type="ECO:0000256" key="1">
    <source>
        <dbReference type="ARBA" id="ARBA00023118"/>
    </source>
</evidence>
<protein>
    <submittedName>
        <fullName evidence="3">Type I-E CRISPR-associated protein Cas5/CasD</fullName>
    </submittedName>
</protein>
<dbReference type="RefSeq" id="WP_205378839.1">
    <property type="nucleotide sequence ID" value="NZ_JAFEJA010000003.1"/>
</dbReference>
<dbReference type="Proteomes" id="UP000664109">
    <property type="component" value="Unassembled WGS sequence"/>
</dbReference>
<reference evidence="3 4" key="1">
    <citation type="journal article" date="2016" name="Arch. Microbiol.">
        <title>Streptomyces zhihengii sp. nov., isolated from rhizospheric soil of Psammosilene tunicoides.</title>
        <authorList>
            <person name="Huang M.J."/>
            <person name="Fei J.J."/>
            <person name="Salam N."/>
            <person name="Kim C.J."/>
            <person name="Hozzein W.N."/>
            <person name="Xiao M."/>
            <person name="Huang H.Q."/>
            <person name="Li W.J."/>
        </authorList>
    </citation>
    <scope>NUCLEOTIDE SEQUENCE [LARGE SCALE GENOMIC DNA]</scope>
    <source>
        <strain evidence="3 4">YIM T102</strain>
    </source>
</reference>
<name>A0ABS2V559_9ACTN</name>
<dbReference type="EMBL" id="JAFEJA010000003">
    <property type="protein sequence ID" value="MBM9624691.1"/>
    <property type="molecule type" value="Genomic_DNA"/>
</dbReference>
<dbReference type="CDD" id="cd09693">
    <property type="entry name" value="Cas5_I"/>
    <property type="match status" value="1"/>
</dbReference>
<evidence type="ECO:0000256" key="2">
    <source>
        <dbReference type="SAM" id="MobiDB-lite"/>
    </source>
</evidence>
<dbReference type="InterPro" id="IPR021124">
    <property type="entry name" value="CRISPR-assoc_prot_Cas5"/>
</dbReference>
<evidence type="ECO:0000313" key="3">
    <source>
        <dbReference type="EMBL" id="MBM9624691.1"/>
    </source>
</evidence>
<proteinExistence type="predicted"/>
<comment type="caution">
    <text evidence="3">The sequence shown here is derived from an EMBL/GenBank/DDBJ whole genome shotgun (WGS) entry which is preliminary data.</text>
</comment>
<dbReference type="NCBIfam" id="TIGR01868">
    <property type="entry name" value="casD_Cas5e"/>
    <property type="match status" value="1"/>
</dbReference>
<evidence type="ECO:0000313" key="4">
    <source>
        <dbReference type="Proteomes" id="UP000664109"/>
    </source>
</evidence>
<keyword evidence="3" id="KW-0614">Plasmid</keyword>
<feature type="region of interest" description="Disordered" evidence="2">
    <location>
        <begin position="160"/>
        <end position="230"/>
    </location>
</feature>
<dbReference type="InterPro" id="IPR013422">
    <property type="entry name" value="CRISPR-assoc_prot_Cas5_N"/>
</dbReference>
<keyword evidence="4" id="KW-1185">Reference proteome</keyword>